<name>A0AAV3R884_LITER</name>
<dbReference type="SUPFAM" id="SSF56112">
    <property type="entry name" value="Protein kinase-like (PK-like)"/>
    <property type="match status" value="1"/>
</dbReference>
<dbReference type="SMART" id="SM00108">
    <property type="entry name" value="B_lectin"/>
    <property type="match status" value="1"/>
</dbReference>
<organism evidence="9 10">
    <name type="scientific">Lithospermum erythrorhizon</name>
    <name type="common">Purple gromwell</name>
    <name type="synonym">Lithospermum officinale var. erythrorhizon</name>
    <dbReference type="NCBI Taxonomy" id="34254"/>
    <lineage>
        <taxon>Eukaryota</taxon>
        <taxon>Viridiplantae</taxon>
        <taxon>Streptophyta</taxon>
        <taxon>Embryophyta</taxon>
        <taxon>Tracheophyta</taxon>
        <taxon>Spermatophyta</taxon>
        <taxon>Magnoliopsida</taxon>
        <taxon>eudicotyledons</taxon>
        <taxon>Gunneridae</taxon>
        <taxon>Pentapetalae</taxon>
        <taxon>asterids</taxon>
        <taxon>lamiids</taxon>
        <taxon>Boraginales</taxon>
        <taxon>Boraginaceae</taxon>
        <taxon>Boraginoideae</taxon>
        <taxon>Lithospermeae</taxon>
        <taxon>Lithospermum</taxon>
    </lineage>
</organism>
<dbReference type="InterPro" id="IPR011009">
    <property type="entry name" value="Kinase-like_dom_sf"/>
</dbReference>
<dbReference type="Proteomes" id="UP001454036">
    <property type="component" value="Unassembled WGS sequence"/>
</dbReference>
<dbReference type="PROSITE" id="PS50011">
    <property type="entry name" value="PROTEIN_KINASE_DOM"/>
    <property type="match status" value="1"/>
</dbReference>
<accession>A0AAV3R884</accession>
<keyword evidence="10" id="KW-1185">Reference proteome</keyword>
<evidence type="ECO:0000259" key="7">
    <source>
        <dbReference type="PROSITE" id="PS50927"/>
    </source>
</evidence>
<dbReference type="GO" id="GO:0004672">
    <property type="term" value="F:protein kinase activity"/>
    <property type="evidence" value="ECO:0007669"/>
    <property type="project" value="InterPro"/>
</dbReference>
<proteinExistence type="predicted"/>
<evidence type="ECO:0000256" key="3">
    <source>
        <dbReference type="ARBA" id="ARBA00023180"/>
    </source>
</evidence>
<reference evidence="9 10" key="1">
    <citation type="submission" date="2024-01" db="EMBL/GenBank/DDBJ databases">
        <title>The complete chloroplast genome sequence of Lithospermum erythrorhizon: insights into the phylogenetic relationship among Boraginaceae species and the maternal lineages of purple gromwells.</title>
        <authorList>
            <person name="Okada T."/>
            <person name="Watanabe K."/>
        </authorList>
    </citation>
    <scope>NUCLEOTIDE SEQUENCE [LARGE SCALE GENOMIC DNA]</scope>
</reference>
<evidence type="ECO:0000313" key="10">
    <source>
        <dbReference type="Proteomes" id="UP001454036"/>
    </source>
</evidence>
<dbReference type="PROSITE" id="PS50948">
    <property type="entry name" value="PAN"/>
    <property type="match status" value="1"/>
</dbReference>
<dbReference type="Gene3D" id="3.30.200.20">
    <property type="entry name" value="Phosphorylase Kinase, domain 1"/>
    <property type="match status" value="1"/>
</dbReference>
<dbReference type="InterPro" id="IPR000719">
    <property type="entry name" value="Prot_kinase_dom"/>
</dbReference>
<keyword evidence="4" id="KW-1133">Transmembrane helix</keyword>
<sequence>MGSVTFLVFSWFFCFYLIVHVTSSADRIYANQSLSGSQAIISACGIFKLGFFNPDYYTYNSSSYYLGIFYHKMIDRNDTVTSFWVVNREKPILYDKKSAVLKILDGNLVLLNEFQEPVWSTNVEMSSSHGSNDLVAVLRDDGNLVLTDESKLSFWQSFDHPGDTWLPGAKISLNRRTNTTLILTSWKKDIDNGPGRYSLELDRDHSVLMLQWNRSRRYWESGSWSDLLFSMGGQNRVFNFSYPTGECDSYALCGAFGICSEKTFPNCNCLDGFDPASNRSWVFNDFSDGCLRRKPLQCGNSSGSNKHTDVFKRMPLKHSDVEQEKSTTTGVSILECELNCLNNCSCTGYSYADGNCSIWKGDLLDLYETEALYDVETIYVRIAASEFLSPKTKRKTLILIGAVMLFFLIIFLVILLVFIRRCRNLRIKRSKEVRDSLVEVRYKGQRLMKQNVVIKLVGRIFGPVFKGKRPSIGGSQDELSEILIFSFETIQAVTDQFSASHKLGEGGFGPVFKGKLPNGQEIAIKRLSRTSDQGGEEFKNEIRVSD</sequence>
<dbReference type="PANTHER" id="PTHR32444:SF247">
    <property type="entry name" value="OS01G0958200 PROTEIN"/>
    <property type="match status" value="1"/>
</dbReference>
<dbReference type="CDD" id="cd00028">
    <property type="entry name" value="B_lectin"/>
    <property type="match status" value="1"/>
</dbReference>
<keyword evidence="3" id="KW-0325">Glycoprotein</keyword>
<evidence type="ECO:0000259" key="6">
    <source>
        <dbReference type="PROSITE" id="PS50011"/>
    </source>
</evidence>
<dbReference type="Pfam" id="PF08276">
    <property type="entry name" value="PAN_2"/>
    <property type="match status" value="1"/>
</dbReference>
<evidence type="ECO:0000313" key="9">
    <source>
        <dbReference type="EMBL" id="GAA0171108.1"/>
    </source>
</evidence>
<keyword evidence="2" id="KW-1015">Disulfide bond</keyword>
<keyword evidence="4" id="KW-0472">Membrane</keyword>
<evidence type="ECO:0000256" key="4">
    <source>
        <dbReference type="SAM" id="Phobius"/>
    </source>
</evidence>
<dbReference type="GO" id="GO:0048544">
    <property type="term" value="P:recognition of pollen"/>
    <property type="evidence" value="ECO:0007669"/>
    <property type="project" value="InterPro"/>
</dbReference>
<feature type="domain" description="Protein kinase" evidence="6">
    <location>
        <begin position="497"/>
        <end position="546"/>
    </location>
</feature>
<evidence type="ECO:0000256" key="1">
    <source>
        <dbReference type="ARBA" id="ARBA00022729"/>
    </source>
</evidence>
<feature type="domain" description="Bulb-type lectin" evidence="7">
    <location>
        <begin position="25"/>
        <end position="159"/>
    </location>
</feature>
<feature type="chain" id="PRO_5043483861" evidence="5">
    <location>
        <begin position="25"/>
        <end position="546"/>
    </location>
</feature>
<dbReference type="SUPFAM" id="SSF51110">
    <property type="entry name" value="alpha-D-mannose-specific plant lectins"/>
    <property type="match status" value="1"/>
</dbReference>
<dbReference type="InterPro" id="IPR001480">
    <property type="entry name" value="Bulb-type_lectin_dom"/>
</dbReference>
<feature type="transmembrane region" description="Helical" evidence="4">
    <location>
        <begin position="397"/>
        <end position="419"/>
    </location>
</feature>
<feature type="domain" description="Apple" evidence="8">
    <location>
        <begin position="298"/>
        <end position="384"/>
    </location>
</feature>
<comment type="caution">
    <text evidence="9">The sequence shown here is derived from an EMBL/GenBank/DDBJ whole genome shotgun (WGS) entry which is preliminary data.</text>
</comment>
<dbReference type="SMART" id="SM00473">
    <property type="entry name" value="PAN_AP"/>
    <property type="match status" value="1"/>
</dbReference>
<dbReference type="Pfam" id="PF00954">
    <property type="entry name" value="S_locus_glycop"/>
    <property type="match status" value="1"/>
</dbReference>
<keyword evidence="9" id="KW-0675">Receptor</keyword>
<dbReference type="PANTHER" id="PTHR32444">
    <property type="entry name" value="BULB-TYPE LECTIN DOMAIN-CONTAINING PROTEIN"/>
    <property type="match status" value="1"/>
</dbReference>
<evidence type="ECO:0000256" key="5">
    <source>
        <dbReference type="SAM" id="SignalP"/>
    </source>
</evidence>
<dbReference type="CDD" id="cd01098">
    <property type="entry name" value="PAN_AP_plant"/>
    <property type="match status" value="1"/>
</dbReference>
<dbReference type="InterPro" id="IPR003609">
    <property type="entry name" value="Pan_app"/>
</dbReference>
<dbReference type="InterPro" id="IPR036426">
    <property type="entry name" value="Bulb-type_lectin_dom_sf"/>
</dbReference>
<dbReference type="Pfam" id="PF01453">
    <property type="entry name" value="B_lectin"/>
    <property type="match status" value="1"/>
</dbReference>
<dbReference type="GO" id="GO:0005524">
    <property type="term" value="F:ATP binding"/>
    <property type="evidence" value="ECO:0007669"/>
    <property type="project" value="InterPro"/>
</dbReference>
<evidence type="ECO:0000259" key="8">
    <source>
        <dbReference type="PROSITE" id="PS50948"/>
    </source>
</evidence>
<evidence type="ECO:0000256" key="2">
    <source>
        <dbReference type="ARBA" id="ARBA00023157"/>
    </source>
</evidence>
<keyword evidence="1 5" id="KW-0732">Signal</keyword>
<feature type="signal peptide" evidence="5">
    <location>
        <begin position="1"/>
        <end position="24"/>
    </location>
</feature>
<gene>
    <name evidence="9" type="ORF">LIER_25220</name>
</gene>
<protein>
    <submittedName>
        <fullName evidence="9">Transmembrane signal receptor</fullName>
    </submittedName>
</protein>
<dbReference type="Gene3D" id="2.90.10.10">
    <property type="entry name" value="Bulb-type lectin domain"/>
    <property type="match status" value="1"/>
</dbReference>
<dbReference type="EMBL" id="BAABME010007529">
    <property type="protein sequence ID" value="GAA0171108.1"/>
    <property type="molecule type" value="Genomic_DNA"/>
</dbReference>
<dbReference type="PROSITE" id="PS50927">
    <property type="entry name" value="BULB_LECTIN"/>
    <property type="match status" value="1"/>
</dbReference>
<dbReference type="InterPro" id="IPR000858">
    <property type="entry name" value="S_locus_glycoprot_dom"/>
</dbReference>
<keyword evidence="4 9" id="KW-0812">Transmembrane</keyword>
<dbReference type="AlphaFoldDB" id="A0AAV3R884"/>